<gene>
    <name evidence="1" type="ORF">SAMN06265380_104187</name>
</gene>
<dbReference type="Proteomes" id="UP000319555">
    <property type="component" value="Unassembled WGS sequence"/>
</dbReference>
<evidence type="ECO:0000313" key="1">
    <source>
        <dbReference type="EMBL" id="SMO65952.1"/>
    </source>
</evidence>
<reference evidence="1 2" key="1">
    <citation type="submission" date="2017-05" db="EMBL/GenBank/DDBJ databases">
        <authorList>
            <person name="Varghese N."/>
            <person name="Submissions S."/>
        </authorList>
    </citation>
    <scope>NUCLEOTIDE SEQUENCE [LARGE SCALE GENOMIC DNA]</scope>
    <source>
        <strain evidence="1 2">DSM 28009</strain>
    </source>
</reference>
<protein>
    <submittedName>
        <fullName evidence="1">Uncharacterized protein</fullName>
    </submittedName>
</protein>
<keyword evidence="2" id="KW-1185">Reference proteome</keyword>
<accession>A0A521D2S7</accession>
<evidence type="ECO:0000313" key="2">
    <source>
        <dbReference type="Proteomes" id="UP000319555"/>
    </source>
</evidence>
<dbReference type="AlphaFoldDB" id="A0A521D2S7"/>
<dbReference type="EMBL" id="FXTE01000004">
    <property type="protein sequence ID" value="SMO65952.1"/>
    <property type="molecule type" value="Genomic_DNA"/>
</dbReference>
<name>A0A521D2S7_9RHOB</name>
<organism evidence="1 2">
    <name type="scientific">Ruegeria faecimaris</name>
    <dbReference type="NCBI Taxonomy" id="686389"/>
    <lineage>
        <taxon>Bacteria</taxon>
        <taxon>Pseudomonadati</taxon>
        <taxon>Pseudomonadota</taxon>
        <taxon>Alphaproteobacteria</taxon>
        <taxon>Rhodobacterales</taxon>
        <taxon>Roseobacteraceae</taxon>
        <taxon>Ruegeria</taxon>
    </lineage>
</organism>
<proteinExistence type="predicted"/>
<sequence>MCLGRRDLRMVVNYHNFCAFPFASKDLSEEALKC</sequence>